<protein>
    <submittedName>
        <fullName evidence="2">Uncharacterized protein</fullName>
    </submittedName>
</protein>
<comment type="caution">
    <text evidence="2">The sequence shown here is derived from an EMBL/GenBank/DDBJ whole genome shotgun (WGS) entry which is preliminary data.</text>
</comment>
<dbReference type="OrthoDB" id="10282813at2759"/>
<dbReference type="EMBL" id="JABANP010000292">
    <property type="protein sequence ID" value="KAF4684817.1"/>
    <property type="molecule type" value="Genomic_DNA"/>
</dbReference>
<dbReference type="Proteomes" id="UP000541610">
    <property type="component" value="Unassembled WGS sequence"/>
</dbReference>
<name>A0A7J6NMZ0_PEROL</name>
<evidence type="ECO:0000313" key="3">
    <source>
        <dbReference type="Proteomes" id="UP000541610"/>
    </source>
</evidence>
<reference evidence="2 3" key="1">
    <citation type="submission" date="2020-04" db="EMBL/GenBank/DDBJ databases">
        <title>Perkinsus olseni comparative genomics.</title>
        <authorList>
            <person name="Bogema D.R."/>
        </authorList>
    </citation>
    <scope>NUCLEOTIDE SEQUENCE [LARGE SCALE GENOMIC DNA]</scope>
    <source>
        <strain evidence="2">00978-12</strain>
    </source>
</reference>
<feature type="signal peptide" evidence="1">
    <location>
        <begin position="1"/>
        <end position="18"/>
    </location>
</feature>
<evidence type="ECO:0000256" key="1">
    <source>
        <dbReference type="SAM" id="SignalP"/>
    </source>
</evidence>
<gene>
    <name evidence="2" type="ORF">FOZ60_007305</name>
</gene>
<keyword evidence="1" id="KW-0732">Signal</keyword>
<proteinExistence type="predicted"/>
<feature type="chain" id="PRO_5029751945" evidence="1">
    <location>
        <begin position="19"/>
        <end position="177"/>
    </location>
</feature>
<sequence>MIMARGLMYMLALSPAVALPKEYFKNRVVEADLDMCEVQYLDSSISIRISPARDEKRIFYLDDRTEKSVRYWAAENGGAGKIEYRQGEVDGRVEGQQQDILKKFSNVFPFAHVIDKILSRMHHGVLYRECVNLIDDIEDAAPRGFKLEPNWIREFVDEHIDEAFSLTAEFGTYVDRY</sequence>
<organism evidence="2 3">
    <name type="scientific">Perkinsus olseni</name>
    <name type="common">Perkinsus atlanticus</name>
    <dbReference type="NCBI Taxonomy" id="32597"/>
    <lineage>
        <taxon>Eukaryota</taxon>
        <taxon>Sar</taxon>
        <taxon>Alveolata</taxon>
        <taxon>Perkinsozoa</taxon>
        <taxon>Perkinsea</taxon>
        <taxon>Perkinsida</taxon>
        <taxon>Perkinsidae</taxon>
        <taxon>Perkinsus</taxon>
    </lineage>
</organism>
<evidence type="ECO:0000313" key="2">
    <source>
        <dbReference type="EMBL" id="KAF4684817.1"/>
    </source>
</evidence>
<accession>A0A7J6NMZ0</accession>
<dbReference type="AlphaFoldDB" id="A0A7J6NMZ0"/>